<dbReference type="Proteomes" id="UP000185622">
    <property type="component" value="Chromosome"/>
</dbReference>
<dbReference type="EMBL" id="CP019437">
    <property type="protein sequence ID" value="AQS46824.1"/>
    <property type="molecule type" value="Genomic_DNA"/>
</dbReference>
<accession>A0ABM6IDN4</accession>
<comment type="similarity">
    <text evidence="1">Belongs to the ABC transporter superfamily.</text>
</comment>
<organism evidence="7 8">
    <name type="scientific">Thioclava nitratireducens</name>
    <dbReference type="NCBI Taxonomy" id="1915078"/>
    <lineage>
        <taxon>Bacteria</taxon>
        <taxon>Pseudomonadati</taxon>
        <taxon>Pseudomonadota</taxon>
        <taxon>Alphaproteobacteria</taxon>
        <taxon>Rhodobacterales</taxon>
        <taxon>Paracoccaceae</taxon>
        <taxon>Thioclava</taxon>
    </lineage>
</organism>
<proteinExistence type="inferred from homology"/>
<reference evidence="7 8" key="1">
    <citation type="submission" date="2017-01" db="EMBL/GenBank/DDBJ databases">
        <title>The complete genome sequence of a sulfur-oxidizing marine bacterium Thioclava sp. 25B10_4T.</title>
        <authorList>
            <person name="Liu Y."/>
            <person name="Lai Q."/>
            <person name="Shao Z."/>
        </authorList>
    </citation>
    <scope>NUCLEOTIDE SEQUENCE [LARGE SCALE GENOMIC DNA]</scope>
    <source>
        <strain evidence="7 8">25B10_4</strain>
    </source>
</reference>
<dbReference type="PANTHER" id="PTHR43875:SF15">
    <property type="entry name" value="TREHALOSE IMPORT ATP-BINDING PROTEIN SUGC"/>
    <property type="match status" value="1"/>
</dbReference>
<dbReference type="PROSITE" id="PS50893">
    <property type="entry name" value="ABC_TRANSPORTER_2"/>
    <property type="match status" value="1"/>
</dbReference>
<evidence type="ECO:0000256" key="4">
    <source>
        <dbReference type="ARBA" id="ARBA00022967"/>
    </source>
</evidence>
<keyword evidence="7" id="KW-0547">Nucleotide-binding</keyword>
<protein>
    <submittedName>
        <fullName evidence="7">ABC transporter ATP-binding protein</fullName>
    </submittedName>
</protein>
<dbReference type="Pfam" id="PF00005">
    <property type="entry name" value="ABC_tran"/>
    <property type="match status" value="1"/>
</dbReference>
<dbReference type="InterPro" id="IPR008995">
    <property type="entry name" value="Mo/tungstate-bd_C_term_dom"/>
</dbReference>
<sequence>MTLELKGVERVVDGRTHIHPTDLVLQKGTMNVLLGPTLAGKTSLMRLMAGLDEPSAGRVFWEGEDVTGARVQDRKVAMVYQQFINYPAMSVYDNIASPLRLQKREASEIDRRVRETAEMMKLTPMLERKPLELSGGQQQRCALARALVKGAGLVLLDEPLANLDYKLREELRVEIPKIFEASGAIFVYATTEPEEALLLGGNTATLWEGRITQFGPTAEVYRQPRDQITARVFSDPPMNFVDVARDGHRLVFGGEARWPADGGFAQLEAGRYIAGFRPNHVHLAREGGDGNALEFRCQLTGTEVTGSETYLHLRHGDQSWVALIPGVYDLGTGDEVVIAVDTDRIYLFSEDGSLAVPAAYAQAA</sequence>
<dbReference type="Pfam" id="PF08402">
    <property type="entry name" value="TOBE_2"/>
    <property type="match status" value="1"/>
</dbReference>
<dbReference type="InterPro" id="IPR003439">
    <property type="entry name" value="ABC_transporter-like_ATP-bd"/>
</dbReference>
<dbReference type="InterPro" id="IPR013611">
    <property type="entry name" value="Transp-assoc_OB_typ2"/>
</dbReference>
<dbReference type="Gene3D" id="2.40.50.100">
    <property type="match status" value="1"/>
</dbReference>
<dbReference type="InterPro" id="IPR047641">
    <property type="entry name" value="ABC_transpr_MalK/UgpC-like"/>
</dbReference>
<keyword evidence="3" id="KW-1003">Cell membrane</keyword>
<dbReference type="GO" id="GO:0005524">
    <property type="term" value="F:ATP binding"/>
    <property type="evidence" value="ECO:0007669"/>
    <property type="project" value="UniProtKB-KW"/>
</dbReference>
<keyword evidence="7" id="KW-0067">ATP-binding</keyword>
<dbReference type="SUPFAM" id="SSF50331">
    <property type="entry name" value="MOP-like"/>
    <property type="match status" value="1"/>
</dbReference>
<dbReference type="InterPro" id="IPR012340">
    <property type="entry name" value="NA-bd_OB-fold"/>
</dbReference>
<dbReference type="RefSeq" id="WP_075777587.1">
    <property type="nucleotide sequence ID" value="NZ_CP019437.1"/>
</dbReference>
<dbReference type="PANTHER" id="PTHR43875">
    <property type="entry name" value="MALTODEXTRIN IMPORT ATP-BINDING PROTEIN MSMX"/>
    <property type="match status" value="1"/>
</dbReference>
<keyword evidence="4" id="KW-1278">Translocase</keyword>
<evidence type="ECO:0000259" key="6">
    <source>
        <dbReference type="PROSITE" id="PS50893"/>
    </source>
</evidence>
<evidence type="ECO:0000256" key="3">
    <source>
        <dbReference type="ARBA" id="ARBA00022475"/>
    </source>
</evidence>
<dbReference type="CDD" id="cd03259">
    <property type="entry name" value="ABC_Carb_Solutes_like"/>
    <property type="match status" value="1"/>
</dbReference>
<evidence type="ECO:0000313" key="8">
    <source>
        <dbReference type="Proteomes" id="UP000185622"/>
    </source>
</evidence>
<dbReference type="InterPro" id="IPR015853">
    <property type="entry name" value="ABC_transpr_FbpC"/>
</dbReference>
<dbReference type="InterPro" id="IPR027417">
    <property type="entry name" value="P-loop_NTPase"/>
</dbReference>
<keyword evidence="8" id="KW-1185">Reference proteome</keyword>
<evidence type="ECO:0000256" key="2">
    <source>
        <dbReference type="ARBA" id="ARBA00022448"/>
    </source>
</evidence>
<keyword evidence="5" id="KW-0472">Membrane</keyword>
<keyword evidence="2" id="KW-0813">Transport</keyword>
<evidence type="ECO:0000256" key="1">
    <source>
        <dbReference type="ARBA" id="ARBA00005417"/>
    </source>
</evidence>
<dbReference type="Gene3D" id="2.40.50.140">
    <property type="entry name" value="Nucleic acid-binding proteins"/>
    <property type="match status" value="1"/>
</dbReference>
<dbReference type="Gene3D" id="3.40.50.300">
    <property type="entry name" value="P-loop containing nucleotide triphosphate hydrolases"/>
    <property type="match status" value="1"/>
</dbReference>
<evidence type="ECO:0000256" key="5">
    <source>
        <dbReference type="ARBA" id="ARBA00023136"/>
    </source>
</evidence>
<evidence type="ECO:0000313" key="7">
    <source>
        <dbReference type="EMBL" id="AQS46824.1"/>
    </source>
</evidence>
<dbReference type="SUPFAM" id="SSF52540">
    <property type="entry name" value="P-loop containing nucleoside triphosphate hydrolases"/>
    <property type="match status" value="1"/>
</dbReference>
<name>A0ABM6IDN4_9RHOB</name>
<gene>
    <name evidence="7" type="ORF">BMG03_02660</name>
</gene>
<feature type="domain" description="ABC transporter" evidence="6">
    <location>
        <begin position="3"/>
        <end position="233"/>
    </location>
</feature>